<reference evidence="2" key="1">
    <citation type="submission" date="2022-10" db="EMBL/GenBank/DDBJ databases">
        <title>Tapping the CABI collections for fungal endophytes: first genome assemblies for Collariella, Neodidymelliopsis, Ascochyta clinopodiicola, Didymella pomorum, Didymosphaeria variabile, Neocosmospora piperis and Neocucurbitaria cava.</title>
        <authorList>
            <person name="Hill R."/>
        </authorList>
    </citation>
    <scope>NUCLEOTIDE SEQUENCE</scope>
    <source>
        <strain evidence="2">IMI 360193</strain>
    </source>
</reference>
<dbReference type="AlphaFoldDB" id="A0A9W8WVS1"/>
<keyword evidence="3" id="KW-1185">Reference proteome</keyword>
<evidence type="ECO:0000313" key="3">
    <source>
        <dbReference type="Proteomes" id="UP001140562"/>
    </source>
</evidence>
<evidence type="ECO:0000256" key="1">
    <source>
        <dbReference type="SAM" id="SignalP"/>
    </source>
</evidence>
<name>A0A9W8WVS1_9PLEO</name>
<dbReference type="Proteomes" id="UP001140562">
    <property type="component" value="Unassembled WGS sequence"/>
</dbReference>
<comment type="caution">
    <text evidence="2">The sequence shown here is derived from an EMBL/GenBank/DDBJ whole genome shotgun (WGS) entry which is preliminary data.</text>
</comment>
<feature type="chain" id="PRO_5040736920" evidence="1">
    <location>
        <begin position="19"/>
        <end position="114"/>
    </location>
</feature>
<accession>A0A9W8WVS1</accession>
<evidence type="ECO:0000313" key="2">
    <source>
        <dbReference type="EMBL" id="KAJ4334372.1"/>
    </source>
</evidence>
<protein>
    <submittedName>
        <fullName evidence="2">Uncharacterized protein</fullName>
    </submittedName>
</protein>
<gene>
    <name evidence="2" type="ORF">N0V87_006916</name>
</gene>
<dbReference type="OrthoDB" id="2820488at2759"/>
<dbReference type="EMBL" id="JAPEUV010000078">
    <property type="protein sequence ID" value="KAJ4334372.1"/>
    <property type="molecule type" value="Genomic_DNA"/>
</dbReference>
<feature type="signal peptide" evidence="1">
    <location>
        <begin position="1"/>
        <end position="18"/>
    </location>
</feature>
<keyword evidence="1" id="KW-0732">Signal</keyword>
<sequence>MHLTLYVTALVAPIASLAAPANTLSNTKDLIERQTALVKPPPCLRNNSTTPRQMKKRLKAFARAFIYTQNVTEAFTYIVSDYVVRLSDSSDSERVRFCLEYLVANMGESEHHAP</sequence>
<proteinExistence type="predicted"/>
<organism evidence="2 3">
    <name type="scientific">Didymella glomerata</name>
    <dbReference type="NCBI Taxonomy" id="749621"/>
    <lineage>
        <taxon>Eukaryota</taxon>
        <taxon>Fungi</taxon>
        <taxon>Dikarya</taxon>
        <taxon>Ascomycota</taxon>
        <taxon>Pezizomycotina</taxon>
        <taxon>Dothideomycetes</taxon>
        <taxon>Pleosporomycetidae</taxon>
        <taxon>Pleosporales</taxon>
        <taxon>Pleosporineae</taxon>
        <taxon>Didymellaceae</taxon>
        <taxon>Didymella</taxon>
    </lineage>
</organism>